<evidence type="ECO:0000313" key="2">
    <source>
        <dbReference type="EMBL" id="CAD7249299.1"/>
    </source>
</evidence>
<keyword evidence="1" id="KW-1133">Transmembrane helix</keyword>
<reference evidence="2" key="1">
    <citation type="submission" date="2020-11" db="EMBL/GenBank/DDBJ databases">
        <authorList>
            <person name="Tran Van P."/>
        </authorList>
    </citation>
    <scope>NUCLEOTIDE SEQUENCE</scope>
</reference>
<accession>A0A7R9A893</accession>
<proteinExistence type="predicted"/>
<dbReference type="EMBL" id="LR901742">
    <property type="protein sequence ID" value="CAD7249299.1"/>
    <property type="molecule type" value="Genomic_DNA"/>
</dbReference>
<protein>
    <submittedName>
        <fullName evidence="2">Uncharacterized protein</fullName>
    </submittedName>
</protein>
<evidence type="ECO:0000313" key="3">
    <source>
        <dbReference type="Proteomes" id="UP000677054"/>
    </source>
</evidence>
<dbReference type="AlphaFoldDB" id="A0A7R9A893"/>
<sequence>MRKALRRHERGTCIPDMQKRLRNVDVKGPRREKDMAERPWPDIPPTSSELLRWEFRLGCVGLRIPVLLISFIVGSVLTMLGSLISLLNSVHTPFRGVHVVAIVLYSLGGLLGSFGLLGCIWIVCKIWRTIRRREKEKRELGPQPCLIDLSMVYSAREELNGA</sequence>
<keyword evidence="3" id="KW-1185">Reference proteome</keyword>
<organism evidence="2">
    <name type="scientific">Darwinula stevensoni</name>
    <dbReference type="NCBI Taxonomy" id="69355"/>
    <lineage>
        <taxon>Eukaryota</taxon>
        <taxon>Metazoa</taxon>
        <taxon>Ecdysozoa</taxon>
        <taxon>Arthropoda</taxon>
        <taxon>Crustacea</taxon>
        <taxon>Oligostraca</taxon>
        <taxon>Ostracoda</taxon>
        <taxon>Podocopa</taxon>
        <taxon>Podocopida</taxon>
        <taxon>Darwinulocopina</taxon>
        <taxon>Darwinuloidea</taxon>
        <taxon>Darwinulidae</taxon>
        <taxon>Darwinula</taxon>
    </lineage>
</organism>
<keyword evidence="1" id="KW-0812">Transmembrane</keyword>
<name>A0A7R9A893_9CRUS</name>
<feature type="transmembrane region" description="Helical" evidence="1">
    <location>
        <begin position="99"/>
        <end position="124"/>
    </location>
</feature>
<evidence type="ECO:0000256" key="1">
    <source>
        <dbReference type="SAM" id="Phobius"/>
    </source>
</evidence>
<feature type="transmembrane region" description="Helical" evidence="1">
    <location>
        <begin position="66"/>
        <end position="87"/>
    </location>
</feature>
<keyword evidence="1" id="KW-0472">Membrane</keyword>
<gene>
    <name evidence="2" type="ORF">DSTB1V02_LOCUS9097</name>
</gene>
<dbReference type="Proteomes" id="UP000677054">
    <property type="component" value="Unassembled WGS sequence"/>
</dbReference>
<dbReference type="EMBL" id="CAJPEV010002225">
    <property type="protein sequence ID" value="CAG0896169.1"/>
    <property type="molecule type" value="Genomic_DNA"/>
</dbReference>